<organism evidence="12 13">
    <name type="scientific">Aurantimonas marianensis</name>
    <dbReference type="NCBI Taxonomy" id="2920428"/>
    <lineage>
        <taxon>Bacteria</taxon>
        <taxon>Pseudomonadati</taxon>
        <taxon>Pseudomonadota</taxon>
        <taxon>Alphaproteobacteria</taxon>
        <taxon>Hyphomicrobiales</taxon>
        <taxon>Aurantimonadaceae</taxon>
        <taxon>Aurantimonas</taxon>
    </lineage>
</organism>
<evidence type="ECO:0000256" key="10">
    <source>
        <dbReference type="SAM" id="MobiDB-lite"/>
    </source>
</evidence>
<evidence type="ECO:0000256" key="6">
    <source>
        <dbReference type="ARBA" id="ARBA00022989"/>
    </source>
</evidence>
<keyword evidence="3" id="KW-1003">Cell membrane</keyword>
<comment type="subcellular location">
    <subcellularLocation>
        <location evidence="1 9">Cell inner membrane</location>
        <topology evidence="1 9">Multi-pass membrane protein</topology>
    </subcellularLocation>
</comment>
<feature type="transmembrane region" description="Helical" evidence="9">
    <location>
        <begin position="51"/>
        <end position="73"/>
    </location>
</feature>
<reference evidence="12" key="1">
    <citation type="submission" date="2022-03" db="EMBL/GenBank/DDBJ databases">
        <title>Aurantimonas Liuensis sp. Nov., isolated from the hadal seawater of the Mariana Trench.</title>
        <authorList>
            <person name="Liu R."/>
        </authorList>
    </citation>
    <scope>NUCLEOTIDE SEQUENCE</scope>
    <source>
        <strain evidence="12">LRZ36</strain>
    </source>
</reference>
<dbReference type="AlphaFoldDB" id="A0A9X2KFY2"/>
<keyword evidence="6 9" id="KW-1133">Transmembrane helix</keyword>
<evidence type="ECO:0000256" key="1">
    <source>
        <dbReference type="ARBA" id="ARBA00004429"/>
    </source>
</evidence>
<comment type="function">
    <text evidence="9">Part of the tripartite ATP-independent periplasmic (TRAP) transport system.</text>
</comment>
<proteinExistence type="inferred from homology"/>
<comment type="caution">
    <text evidence="12">The sequence shown here is derived from an EMBL/GenBank/DDBJ whole genome shotgun (WGS) entry which is preliminary data.</text>
</comment>
<dbReference type="InterPro" id="IPR055348">
    <property type="entry name" value="DctQ"/>
</dbReference>
<evidence type="ECO:0000256" key="3">
    <source>
        <dbReference type="ARBA" id="ARBA00022475"/>
    </source>
</evidence>
<evidence type="ECO:0000313" key="12">
    <source>
        <dbReference type="EMBL" id="MCP3056289.1"/>
    </source>
</evidence>
<dbReference type="RefSeq" id="WP_253965098.1">
    <property type="nucleotide sequence ID" value="NZ_JALHBS010000086.1"/>
</dbReference>
<evidence type="ECO:0000256" key="7">
    <source>
        <dbReference type="ARBA" id="ARBA00023136"/>
    </source>
</evidence>
<evidence type="ECO:0000256" key="2">
    <source>
        <dbReference type="ARBA" id="ARBA00022448"/>
    </source>
</evidence>
<keyword evidence="7 9" id="KW-0472">Membrane</keyword>
<keyword evidence="13" id="KW-1185">Reference proteome</keyword>
<keyword evidence="4 9" id="KW-0997">Cell inner membrane</keyword>
<accession>A0A9X2KFY2</accession>
<feature type="transmembrane region" description="Helical" evidence="9">
    <location>
        <begin position="93"/>
        <end position="110"/>
    </location>
</feature>
<keyword evidence="5 9" id="KW-0812">Transmembrane</keyword>
<protein>
    <recommendedName>
        <fullName evidence="9">TRAP transporter small permease protein</fullName>
    </recommendedName>
</protein>
<dbReference type="InterPro" id="IPR007387">
    <property type="entry name" value="TRAP_DctQ"/>
</dbReference>
<comment type="subunit">
    <text evidence="9">The complex comprises the extracytoplasmic solute receptor protein and the two transmembrane proteins.</text>
</comment>
<feature type="domain" description="Tripartite ATP-independent periplasmic transporters DctQ component" evidence="11">
    <location>
        <begin position="67"/>
        <end position="197"/>
    </location>
</feature>
<evidence type="ECO:0000313" key="13">
    <source>
        <dbReference type="Proteomes" id="UP001155220"/>
    </source>
</evidence>
<dbReference type="PANTHER" id="PTHR35011">
    <property type="entry name" value="2,3-DIKETO-L-GULONATE TRAP TRANSPORTER SMALL PERMEASE PROTEIN YIAM"/>
    <property type="match status" value="1"/>
</dbReference>
<evidence type="ECO:0000256" key="8">
    <source>
        <dbReference type="ARBA" id="ARBA00038436"/>
    </source>
</evidence>
<evidence type="ECO:0000256" key="4">
    <source>
        <dbReference type="ARBA" id="ARBA00022519"/>
    </source>
</evidence>
<dbReference type="EMBL" id="JALHBS010000086">
    <property type="protein sequence ID" value="MCP3056289.1"/>
    <property type="molecule type" value="Genomic_DNA"/>
</dbReference>
<dbReference type="Pfam" id="PF04290">
    <property type="entry name" value="DctQ"/>
    <property type="match status" value="1"/>
</dbReference>
<feature type="region of interest" description="Disordered" evidence="10">
    <location>
        <begin position="1"/>
        <end position="24"/>
    </location>
</feature>
<evidence type="ECO:0000259" key="11">
    <source>
        <dbReference type="Pfam" id="PF04290"/>
    </source>
</evidence>
<name>A0A9X2KFY2_9HYPH</name>
<sequence>MNRPDPSVNPQAEAGDAPASSETSVTTEAAATAPAVAFSGLLRPLEILDRIIAMIEAFILTAGILVMAASSVANVIGRFVFGQSLYFAEELNQFLIIIVTFAGIGFAARHGRHIRMSAIYDELSHGLRKSLMIVIALVTATAMFILAWYSYQYVVSVYQTGRISPVTRVPIFLTLVWLPLGFVITGIQYVLTAIANLTRPDVYLSVSVVDTYEDNETEV</sequence>
<evidence type="ECO:0000256" key="9">
    <source>
        <dbReference type="RuleBase" id="RU369079"/>
    </source>
</evidence>
<dbReference type="GO" id="GO:0022857">
    <property type="term" value="F:transmembrane transporter activity"/>
    <property type="evidence" value="ECO:0007669"/>
    <property type="project" value="UniProtKB-UniRule"/>
</dbReference>
<dbReference type="Proteomes" id="UP001155220">
    <property type="component" value="Unassembled WGS sequence"/>
</dbReference>
<comment type="similarity">
    <text evidence="8 9">Belongs to the TRAP transporter small permease family.</text>
</comment>
<gene>
    <name evidence="12" type="ORF">MJ956_14225</name>
</gene>
<feature type="transmembrane region" description="Helical" evidence="9">
    <location>
        <begin position="171"/>
        <end position="191"/>
    </location>
</feature>
<feature type="transmembrane region" description="Helical" evidence="9">
    <location>
        <begin position="131"/>
        <end position="151"/>
    </location>
</feature>
<evidence type="ECO:0000256" key="5">
    <source>
        <dbReference type="ARBA" id="ARBA00022692"/>
    </source>
</evidence>
<keyword evidence="2 9" id="KW-0813">Transport</keyword>
<dbReference type="GO" id="GO:0005886">
    <property type="term" value="C:plasma membrane"/>
    <property type="evidence" value="ECO:0007669"/>
    <property type="project" value="UniProtKB-SubCell"/>
</dbReference>